<dbReference type="InterPro" id="IPR041367">
    <property type="entry name" value="Znf-CCCH_4"/>
</dbReference>
<keyword evidence="1 4" id="KW-0479">Metal-binding</keyword>
<evidence type="ECO:0000256" key="2">
    <source>
        <dbReference type="ARBA" id="ARBA00022771"/>
    </source>
</evidence>
<dbReference type="SUPFAM" id="SSF90229">
    <property type="entry name" value="CCCH zinc finger"/>
    <property type="match status" value="2"/>
</dbReference>
<evidence type="ECO:0000313" key="7">
    <source>
        <dbReference type="Proteomes" id="UP000186817"/>
    </source>
</evidence>
<evidence type="ECO:0000313" key="6">
    <source>
        <dbReference type="EMBL" id="OLQ14554.1"/>
    </source>
</evidence>
<dbReference type="Gene3D" id="4.10.1000.10">
    <property type="entry name" value="Zinc finger, CCCH-type"/>
    <property type="match status" value="1"/>
</dbReference>
<comment type="caution">
    <text evidence="6">The sequence shown here is derived from an EMBL/GenBank/DDBJ whole genome shotgun (WGS) entry which is preliminary data.</text>
</comment>
<dbReference type="InterPro" id="IPR000571">
    <property type="entry name" value="Znf_CCCH"/>
</dbReference>
<name>A0A1Q9F4D6_SYMMI</name>
<evidence type="ECO:0000256" key="4">
    <source>
        <dbReference type="PROSITE-ProRule" id="PRU00723"/>
    </source>
</evidence>
<dbReference type="InterPro" id="IPR036855">
    <property type="entry name" value="Znf_CCCH_sf"/>
</dbReference>
<sequence>MTKAEQKKAVQFTRMCKFWQTNECKMGADCTFAHDSSDLRPSPKPCFDFAKKGVCTRGDACRFVHQLGPKAKVKVTEMHNATFQMIRPDIPSQLTMPVQTLGAPRKFALNSAAAPWFPRESDAVLNQFPQAPPGLDQIPLPKSLIGGMPTDGKDEADVCSTSSGDSSLGFQGGALHREIQRCILGLKMPWRRFIFQQQEPLPQQATNTGHGRYSGWCDNEPNFGGPSAALKEAAAMQFRTTYKEFHDTGYCQPRVRPATAKRRPDRYREPEYRRLYEVTLYKTDAQQTDFKPASLKTFIAPPKIGFEAAGLPKRSCDPRRS</sequence>
<dbReference type="Proteomes" id="UP000186817">
    <property type="component" value="Unassembled WGS sequence"/>
</dbReference>
<keyword evidence="7" id="KW-1185">Reference proteome</keyword>
<gene>
    <name evidence="6" type="ORF">AK812_SmicGene1315</name>
</gene>
<dbReference type="OrthoDB" id="437234at2759"/>
<accession>A0A1Q9F4D6</accession>
<evidence type="ECO:0000256" key="1">
    <source>
        <dbReference type="ARBA" id="ARBA00022723"/>
    </source>
</evidence>
<proteinExistence type="predicted"/>
<feature type="zinc finger region" description="C3H1-type" evidence="4">
    <location>
        <begin position="11"/>
        <end position="37"/>
    </location>
</feature>
<feature type="zinc finger region" description="C3H1-type" evidence="4">
    <location>
        <begin position="40"/>
        <end position="68"/>
    </location>
</feature>
<dbReference type="GO" id="GO:0008270">
    <property type="term" value="F:zinc ion binding"/>
    <property type="evidence" value="ECO:0007669"/>
    <property type="project" value="UniProtKB-KW"/>
</dbReference>
<reference evidence="6 7" key="1">
    <citation type="submission" date="2016-02" db="EMBL/GenBank/DDBJ databases">
        <title>Genome analysis of coral dinoflagellate symbionts highlights evolutionary adaptations to a symbiotic lifestyle.</title>
        <authorList>
            <person name="Aranda M."/>
            <person name="Li Y."/>
            <person name="Liew Y.J."/>
            <person name="Baumgarten S."/>
            <person name="Simakov O."/>
            <person name="Wilson M."/>
            <person name="Piel J."/>
            <person name="Ashoor H."/>
            <person name="Bougouffa S."/>
            <person name="Bajic V.B."/>
            <person name="Ryu T."/>
            <person name="Ravasi T."/>
            <person name="Bayer T."/>
            <person name="Micklem G."/>
            <person name="Kim H."/>
            <person name="Bhak J."/>
            <person name="Lajeunesse T.C."/>
            <person name="Voolstra C.R."/>
        </authorList>
    </citation>
    <scope>NUCLEOTIDE SEQUENCE [LARGE SCALE GENOMIC DNA]</scope>
    <source>
        <strain evidence="6 7">CCMP2467</strain>
    </source>
</reference>
<feature type="domain" description="C3H1-type" evidence="5">
    <location>
        <begin position="11"/>
        <end position="37"/>
    </location>
</feature>
<dbReference type="EMBL" id="LSRX01000014">
    <property type="protein sequence ID" value="OLQ14554.1"/>
    <property type="molecule type" value="Genomic_DNA"/>
</dbReference>
<protein>
    <submittedName>
        <fullName evidence="6">Zinc finger CCCH domain-containing protein 59</fullName>
    </submittedName>
</protein>
<dbReference type="AlphaFoldDB" id="A0A1Q9F4D6"/>
<keyword evidence="3 4" id="KW-0862">Zinc</keyword>
<dbReference type="Pfam" id="PF18044">
    <property type="entry name" value="zf-CCCH_4"/>
    <property type="match status" value="1"/>
</dbReference>
<evidence type="ECO:0000259" key="5">
    <source>
        <dbReference type="PROSITE" id="PS50103"/>
    </source>
</evidence>
<dbReference type="SMART" id="SM00356">
    <property type="entry name" value="ZnF_C3H1"/>
    <property type="match status" value="2"/>
</dbReference>
<organism evidence="6 7">
    <name type="scientific">Symbiodinium microadriaticum</name>
    <name type="common">Dinoflagellate</name>
    <name type="synonym">Zooxanthella microadriatica</name>
    <dbReference type="NCBI Taxonomy" id="2951"/>
    <lineage>
        <taxon>Eukaryota</taxon>
        <taxon>Sar</taxon>
        <taxon>Alveolata</taxon>
        <taxon>Dinophyceae</taxon>
        <taxon>Suessiales</taxon>
        <taxon>Symbiodiniaceae</taxon>
        <taxon>Symbiodinium</taxon>
    </lineage>
</organism>
<dbReference type="Pfam" id="PF00642">
    <property type="entry name" value="zf-CCCH"/>
    <property type="match status" value="1"/>
</dbReference>
<dbReference type="PROSITE" id="PS50103">
    <property type="entry name" value="ZF_C3H1"/>
    <property type="match status" value="2"/>
</dbReference>
<evidence type="ECO:0000256" key="3">
    <source>
        <dbReference type="ARBA" id="ARBA00022833"/>
    </source>
</evidence>
<feature type="domain" description="C3H1-type" evidence="5">
    <location>
        <begin position="40"/>
        <end position="68"/>
    </location>
</feature>
<keyword evidence="2 4" id="KW-0863">Zinc-finger</keyword>